<comment type="caution">
    <text evidence="3">The sequence shown here is derived from an EMBL/GenBank/DDBJ whole genome shotgun (WGS) entry which is preliminary data.</text>
</comment>
<accession>A0A0M8MZZ7</accession>
<name>A0A0M8MZZ7_ESCWE</name>
<feature type="compositionally biased region" description="Polar residues" evidence="2">
    <location>
        <begin position="44"/>
        <end position="53"/>
    </location>
</feature>
<feature type="compositionally biased region" description="Basic and acidic residues" evidence="2">
    <location>
        <begin position="140"/>
        <end position="150"/>
    </location>
</feature>
<feature type="compositionally biased region" description="Basic residues" evidence="2">
    <location>
        <begin position="183"/>
        <end position="192"/>
    </location>
</feature>
<feature type="region of interest" description="Disordered" evidence="2">
    <location>
        <begin position="17"/>
        <end position="89"/>
    </location>
</feature>
<feature type="compositionally biased region" description="Pro residues" evidence="2">
    <location>
        <begin position="287"/>
        <end position="296"/>
    </location>
</feature>
<dbReference type="OrthoDB" id="10584682at2759"/>
<dbReference type="EMBL" id="LGSR01000029">
    <property type="protein sequence ID" value="KOS16921.1"/>
    <property type="molecule type" value="Genomic_DNA"/>
</dbReference>
<proteinExistence type="predicted"/>
<feature type="region of interest" description="Disordered" evidence="2">
    <location>
        <begin position="133"/>
        <end position="303"/>
    </location>
</feature>
<gene>
    <name evidence="3" type="ORF">ESCO_004667</name>
</gene>
<reference evidence="3 4" key="1">
    <citation type="submission" date="2015-07" db="EMBL/GenBank/DDBJ databases">
        <title>The genome of the fungus Escovopsis weberi, a specialized disease agent of ant agriculture.</title>
        <authorList>
            <person name="de Man T.J."/>
            <person name="Stajich J.E."/>
            <person name="Kubicek C.P."/>
            <person name="Chenthamara K."/>
            <person name="Atanasova L."/>
            <person name="Druzhinina I.S."/>
            <person name="Birnbaum S."/>
            <person name="Barribeau S.M."/>
            <person name="Teiling C."/>
            <person name="Suen G."/>
            <person name="Currie C."/>
            <person name="Gerardo N.M."/>
        </authorList>
    </citation>
    <scope>NUCLEOTIDE SEQUENCE [LARGE SCALE GENOMIC DNA]</scope>
</reference>
<feature type="compositionally biased region" description="Polar residues" evidence="2">
    <location>
        <begin position="497"/>
        <end position="513"/>
    </location>
</feature>
<evidence type="ECO:0000256" key="2">
    <source>
        <dbReference type="SAM" id="MobiDB-lite"/>
    </source>
</evidence>
<keyword evidence="1" id="KW-0175">Coiled coil</keyword>
<dbReference type="AlphaFoldDB" id="A0A0M8MZZ7"/>
<keyword evidence="4" id="KW-1185">Reference proteome</keyword>
<feature type="compositionally biased region" description="Polar residues" evidence="2">
    <location>
        <begin position="250"/>
        <end position="264"/>
    </location>
</feature>
<feature type="compositionally biased region" description="Polar residues" evidence="2">
    <location>
        <begin position="473"/>
        <end position="488"/>
    </location>
</feature>
<feature type="region of interest" description="Disordered" evidence="2">
    <location>
        <begin position="473"/>
        <end position="535"/>
    </location>
</feature>
<evidence type="ECO:0000313" key="4">
    <source>
        <dbReference type="Proteomes" id="UP000053831"/>
    </source>
</evidence>
<dbReference type="STRING" id="150374.A0A0M8MZZ7"/>
<feature type="compositionally biased region" description="Acidic residues" evidence="2">
    <location>
        <begin position="268"/>
        <end position="284"/>
    </location>
</feature>
<feature type="compositionally biased region" description="Polar residues" evidence="2">
    <location>
        <begin position="18"/>
        <end position="34"/>
    </location>
</feature>
<feature type="compositionally biased region" description="Low complexity" evidence="2">
    <location>
        <begin position="195"/>
        <end position="206"/>
    </location>
</feature>
<protein>
    <submittedName>
        <fullName evidence="3">Uncharacterized protein</fullName>
    </submittedName>
</protein>
<feature type="compositionally biased region" description="Basic and acidic residues" evidence="2">
    <location>
        <begin position="517"/>
        <end position="529"/>
    </location>
</feature>
<dbReference type="Proteomes" id="UP000053831">
    <property type="component" value="Unassembled WGS sequence"/>
</dbReference>
<evidence type="ECO:0000313" key="3">
    <source>
        <dbReference type="EMBL" id="KOS16921.1"/>
    </source>
</evidence>
<evidence type="ECO:0000256" key="1">
    <source>
        <dbReference type="SAM" id="Coils"/>
    </source>
</evidence>
<feature type="coiled-coil region" evidence="1">
    <location>
        <begin position="383"/>
        <end position="410"/>
    </location>
</feature>
<sequence length="535" mass="58533">MGRLITNTTTKAKKSLLISHQAQLPTPSTASASDGPSRHRLDQSFASTVTTAQPARPVPALRNGSPSRTRPRRPVSPNPTLDLADFDDDDVLDDDDLELMDLTEITSNSLDSVQFGEEVKLWTEKDASWAVSSPKFNKRKSIDISKDVPKSDPNFPNVYEILGTEPPPPSPRKPGSSSVSRLRPGRTPRSARVRSPLFLDSSSSPSARVLDQRSQNPPKSAAPETEDLDPPSTPESRKKAKTTAGPESPRFSQNGGPAPKTTSRTPDDDFEDGFFIPDSDDDFESPARPPLAPVPGPSSNHPRLLARINSRIQQNERDFMRAMSQRLPKERRSEIKAEKERLIQQREALKALAGPIEAYKSLSNDRETLAQQIAQSYASGLNTDEDENRLDELTDQIQLKEQELLSAFSDAGLDEASLLPDPLPPGSGLRNNAGIILLGQRAGRGGGMVDMSRDSSDAPMALLSATDIVHQTQLPRELQSNPWNSTPRNGVPPTEYRNVSSAVQSTVNRQSTMLRPATEEADRENHISTERPSAS</sequence>
<organism evidence="3 4">
    <name type="scientific">Escovopsis weberi</name>
    <dbReference type="NCBI Taxonomy" id="150374"/>
    <lineage>
        <taxon>Eukaryota</taxon>
        <taxon>Fungi</taxon>
        <taxon>Dikarya</taxon>
        <taxon>Ascomycota</taxon>
        <taxon>Pezizomycotina</taxon>
        <taxon>Sordariomycetes</taxon>
        <taxon>Hypocreomycetidae</taxon>
        <taxon>Hypocreales</taxon>
        <taxon>Hypocreaceae</taxon>
        <taxon>Escovopsis</taxon>
    </lineage>
</organism>